<accession>A0AAJ0HPN2</accession>
<organism evidence="3 4">
    <name type="scientific">Lasiosphaeria hispida</name>
    <dbReference type="NCBI Taxonomy" id="260671"/>
    <lineage>
        <taxon>Eukaryota</taxon>
        <taxon>Fungi</taxon>
        <taxon>Dikarya</taxon>
        <taxon>Ascomycota</taxon>
        <taxon>Pezizomycotina</taxon>
        <taxon>Sordariomycetes</taxon>
        <taxon>Sordariomycetidae</taxon>
        <taxon>Sordariales</taxon>
        <taxon>Lasiosphaeriaceae</taxon>
        <taxon>Lasiosphaeria</taxon>
    </lineage>
</organism>
<dbReference type="AlphaFoldDB" id="A0AAJ0HPN2"/>
<gene>
    <name evidence="3" type="ORF">B0T25DRAFT_531427</name>
</gene>
<proteinExistence type="predicted"/>
<keyword evidence="4" id="KW-1185">Reference proteome</keyword>
<evidence type="ECO:0000313" key="3">
    <source>
        <dbReference type="EMBL" id="KAK3358900.1"/>
    </source>
</evidence>
<evidence type="ECO:0000256" key="2">
    <source>
        <dbReference type="SAM" id="Phobius"/>
    </source>
</evidence>
<comment type="caution">
    <text evidence="3">The sequence shown here is derived from an EMBL/GenBank/DDBJ whole genome shotgun (WGS) entry which is preliminary data.</text>
</comment>
<name>A0AAJ0HPN2_9PEZI</name>
<dbReference type="Proteomes" id="UP001275084">
    <property type="component" value="Unassembled WGS sequence"/>
</dbReference>
<keyword evidence="2" id="KW-1133">Transmembrane helix</keyword>
<evidence type="ECO:0000313" key="4">
    <source>
        <dbReference type="Proteomes" id="UP001275084"/>
    </source>
</evidence>
<feature type="transmembrane region" description="Helical" evidence="2">
    <location>
        <begin position="20"/>
        <end position="41"/>
    </location>
</feature>
<keyword evidence="2" id="KW-0472">Membrane</keyword>
<reference evidence="3" key="1">
    <citation type="journal article" date="2023" name="Mol. Phylogenet. Evol.">
        <title>Genome-scale phylogeny and comparative genomics of the fungal order Sordariales.</title>
        <authorList>
            <person name="Hensen N."/>
            <person name="Bonometti L."/>
            <person name="Westerberg I."/>
            <person name="Brannstrom I.O."/>
            <person name="Guillou S."/>
            <person name="Cros-Aarteil S."/>
            <person name="Calhoun S."/>
            <person name="Haridas S."/>
            <person name="Kuo A."/>
            <person name="Mondo S."/>
            <person name="Pangilinan J."/>
            <person name="Riley R."/>
            <person name="LaButti K."/>
            <person name="Andreopoulos B."/>
            <person name="Lipzen A."/>
            <person name="Chen C."/>
            <person name="Yan M."/>
            <person name="Daum C."/>
            <person name="Ng V."/>
            <person name="Clum A."/>
            <person name="Steindorff A."/>
            <person name="Ohm R.A."/>
            <person name="Martin F."/>
            <person name="Silar P."/>
            <person name="Natvig D.O."/>
            <person name="Lalanne C."/>
            <person name="Gautier V."/>
            <person name="Ament-Velasquez S.L."/>
            <person name="Kruys A."/>
            <person name="Hutchinson M.I."/>
            <person name="Powell A.J."/>
            <person name="Barry K."/>
            <person name="Miller A.N."/>
            <person name="Grigoriev I.V."/>
            <person name="Debuchy R."/>
            <person name="Gladieux P."/>
            <person name="Hiltunen Thoren M."/>
            <person name="Johannesson H."/>
        </authorList>
    </citation>
    <scope>NUCLEOTIDE SEQUENCE</scope>
    <source>
        <strain evidence="3">CBS 955.72</strain>
    </source>
</reference>
<evidence type="ECO:0000256" key="1">
    <source>
        <dbReference type="SAM" id="MobiDB-lite"/>
    </source>
</evidence>
<feature type="region of interest" description="Disordered" evidence="1">
    <location>
        <begin position="1"/>
        <end position="20"/>
    </location>
</feature>
<sequence length="73" mass="8036">MLKHRNLSNQHETGMAKGNINPRTVVAPLAAFTMACVLFAYTRSSIQAAKLNAKIHRDAEKQNTVVRGDGDEK</sequence>
<keyword evidence="2" id="KW-0812">Transmembrane</keyword>
<reference evidence="3" key="2">
    <citation type="submission" date="2023-06" db="EMBL/GenBank/DDBJ databases">
        <authorList>
            <consortium name="Lawrence Berkeley National Laboratory"/>
            <person name="Haridas S."/>
            <person name="Hensen N."/>
            <person name="Bonometti L."/>
            <person name="Westerberg I."/>
            <person name="Brannstrom I.O."/>
            <person name="Guillou S."/>
            <person name="Cros-Aarteil S."/>
            <person name="Calhoun S."/>
            <person name="Kuo A."/>
            <person name="Mondo S."/>
            <person name="Pangilinan J."/>
            <person name="Riley R."/>
            <person name="Labutti K."/>
            <person name="Andreopoulos B."/>
            <person name="Lipzen A."/>
            <person name="Chen C."/>
            <person name="Yanf M."/>
            <person name="Daum C."/>
            <person name="Ng V."/>
            <person name="Clum A."/>
            <person name="Steindorff A."/>
            <person name="Ohm R."/>
            <person name="Martin F."/>
            <person name="Silar P."/>
            <person name="Natvig D."/>
            <person name="Lalanne C."/>
            <person name="Gautier V."/>
            <person name="Ament-Velasquez S.L."/>
            <person name="Kruys A."/>
            <person name="Hutchinson M.I."/>
            <person name="Powell A.J."/>
            <person name="Barry K."/>
            <person name="Miller A.N."/>
            <person name="Grigoriev I.V."/>
            <person name="Debuchy R."/>
            <person name="Gladieux P."/>
            <person name="Thoren M.H."/>
            <person name="Johannesson H."/>
        </authorList>
    </citation>
    <scope>NUCLEOTIDE SEQUENCE</scope>
    <source>
        <strain evidence="3">CBS 955.72</strain>
    </source>
</reference>
<protein>
    <submittedName>
        <fullName evidence="3">Uncharacterized protein</fullName>
    </submittedName>
</protein>
<dbReference type="EMBL" id="JAUIQD010000002">
    <property type="protein sequence ID" value="KAK3358900.1"/>
    <property type="molecule type" value="Genomic_DNA"/>
</dbReference>